<keyword evidence="2" id="KW-1185">Reference proteome</keyword>
<proteinExistence type="predicted"/>
<accession>A0A917BBF3</accession>
<sequence>MAYAHHRLARVTPSPDVNFKNVVATTSEAIASAKKRYPTSQPYGSWGGTARAALPVATQAGGEGVSRGGQVIAARWRDPRQQRDPRIVTRRATA</sequence>
<reference evidence="1 2" key="1">
    <citation type="journal article" date="2014" name="Int. J. Syst. Evol. Microbiol.">
        <title>Complete genome sequence of Corynebacterium casei LMG S-19264T (=DSM 44701T), isolated from a smear-ripened cheese.</title>
        <authorList>
            <consortium name="US DOE Joint Genome Institute (JGI-PGF)"/>
            <person name="Walter F."/>
            <person name="Albersmeier A."/>
            <person name="Kalinowski J."/>
            <person name="Ruckert C."/>
        </authorList>
    </citation>
    <scope>NUCLEOTIDE SEQUENCE [LARGE SCALE GENOMIC DNA]</scope>
    <source>
        <strain evidence="1 2">CGMCC 1.12976</strain>
    </source>
</reference>
<comment type="caution">
    <text evidence="1">The sequence shown here is derived from an EMBL/GenBank/DDBJ whole genome shotgun (WGS) entry which is preliminary data.</text>
</comment>
<gene>
    <name evidence="1" type="ORF">GCM10011399_24130</name>
</gene>
<dbReference type="EMBL" id="BMGP01000004">
    <property type="protein sequence ID" value="GGF30117.1"/>
    <property type="molecule type" value="Genomic_DNA"/>
</dbReference>
<name>A0A917BBF3_9MICO</name>
<evidence type="ECO:0000313" key="1">
    <source>
        <dbReference type="EMBL" id="GGF30117.1"/>
    </source>
</evidence>
<protein>
    <submittedName>
        <fullName evidence="1">Uncharacterized protein</fullName>
    </submittedName>
</protein>
<dbReference type="Proteomes" id="UP000598775">
    <property type="component" value="Unassembled WGS sequence"/>
</dbReference>
<organism evidence="1 2">
    <name type="scientific">Subtercola lobariae</name>
    <dbReference type="NCBI Taxonomy" id="1588641"/>
    <lineage>
        <taxon>Bacteria</taxon>
        <taxon>Bacillati</taxon>
        <taxon>Actinomycetota</taxon>
        <taxon>Actinomycetes</taxon>
        <taxon>Micrococcales</taxon>
        <taxon>Microbacteriaceae</taxon>
        <taxon>Subtercola</taxon>
    </lineage>
</organism>
<dbReference type="AlphaFoldDB" id="A0A917BBF3"/>
<evidence type="ECO:0000313" key="2">
    <source>
        <dbReference type="Proteomes" id="UP000598775"/>
    </source>
</evidence>